<dbReference type="AlphaFoldDB" id="A0A2R6QHI1"/>
<evidence type="ECO:0000313" key="3">
    <source>
        <dbReference type="Proteomes" id="UP000241394"/>
    </source>
</evidence>
<comment type="caution">
    <text evidence="2">The sequence shown here is derived from an EMBL/GenBank/DDBJ whole genome shotgun (WGS) entry which is preliminary data.</text>
</comment>
<dbReference type="EMBL" id="NKQK01000016">
    <property type="protein sequence ID" value="PSS08070.1"/>
    <property type="molecule type" value="Genomic_DNA"/>
</dbReference>
<dbReference type="InParanoid" id="A0A2R6QHI1"/>
<reference evidence="3" key="2">
    <citation type="journal article" date="2018" name="BMC Genomics">
        <title>A manually annotated Actinidia chinensis var. chinensis (kiwifruit) genome highlights the challenges associated with draft genomes and gene prediction in plants.</title>
        <authorList>
            <person name="Pilkington S.M."/>
            <person name="Crowhurst R."/>
            <person name="Hilario E."/>
            <person name="Nardozza S."/>
            <person name="Fraser L."/>
            <person name="Peng Y."/>
            <person name="Gunaseelan K."/>
            <person name="Simpson R."/>
            <person name="Tahir J."/>
            <person name="Deroles S.C."/>
            <person name="Templeton K."/>
            <person name="Luo Z."/>
            <person name="Davy M."/>
            <person name="Cheng C."/>
            <person name="McNeilage M."/>
            <person name="Scaglione D."/>
            <person name="Liu Y."/>
            <person name="Zhang Q."/>
            <person name="Datson P."/>
            <person name="De Silva N."/>
            <person name="Gardiner S.E."/>
            <person name="Bassett H."/>
            <person name="Chagne D."/>
            <person name="McCallum J."/>
            <person name="Dzierzon H."/>
            <person name="Deng C."/>
            <person name="Wang Y.Y."/>
            <person name="Barron L."/>
            <person name="Manako K."/>
            <person name="Bowen J."/>
            <person name="Foster T.M."/>
            <person name="Erridge Z.A."/>
            <person name="Tiffin H."/>
            <person name="Waite C.N."/>
            <person name="Davies K.M."/>
            <person name="Grierson E.P."/>
            <person name="Laing W.A."/>
            <person name="Kirk R."/>
            <person name="Chen X."/>
            <person name="Wood M."/>
            <person name="Montefiori M."/>
            <person name="Brummell D.A."/>
            <person name="Schwinn K.E."/>
            <person name="Catanach A."/>
            <person name="Fullerton C."/>
            <person name="Li D."/>
            <person name="Meiyalaghan S."/>
            <person name="Nieuwenhuizen N."/>
            <person name="Read N."/>
            <person name="Prakash R."/>
            <person name="Hunter D."/>
            <person name="Zhang H."/>
            <person name="McKenzie M."/>
            <person name="Knabel M."/>
            <person name="Harris A."/>
            <person name="Allan A.C."/>
            <person name="Gleave A."/>
            <person name="Chen A."/>
            <person name="Janssen B.J."/>
            <person name="Plunkett B."/>
            <person name="Ampomah-Dwamena C."/>
            <person name="Voogd C."/>
            <person name="Leif D."/>
            <person name="Lafferty D."/>
            <person name="Souleyre E.J.F."/>
            <person name="Varkonyi-Gasic E."/>
            <person name="Gambi F."/>
            <person name="Hanley J."/>
            <person name="Yao J.L."/>
            <person name="Cheung J."/>
            <person name="David K.M."/>
            <person name="Warren B."/>
            <person name="Marsh K."/>
            <person name="Snowden K.C."/>
            <person name="Lin-Wang K."/>
            <person name="Brian L."/>
            <person name="Martinez-Sanchez M."/>
            <person name="Wang M."/>
            <person name="Ileperuma N."/>
            <person name="Macnee N."/>
            <person name="Campin R."/>
            <person name="McAtee P."/>
            <person name="Drummond R.S.M."/>
            <person name="Espley R.V."/>
            <person name="Ireland H.S."/>
            <person name="Wu R."/>
            <person name="Atkinson R.G."/>
            <person name="Karunairetnam S."/>
            <person name="Bulley S."/>
            <person name="Chunkath S."/>
            <person name="Hanley Z."/>
            <person name="Storey R."/>
            <person name="Thrimawithana A.H."/>
            <person name="Thomson S."/>
            <person name="David C."/>
            <person name="Testolin R."/>
            <person name="Huang H."/>
            <person name="Hellens R.P."/>
            <person name="Schaffer R.J."/>
        </authorList>
    </citation>
    <scope>NUCLEOTIDE SEQUENCE [LARGE SCALE GENOMIC DNA]</scope>
    <source>
        <strain evidence="3">cv. Red5</strain>
    </source>
</reference>
<dbReference type="Gramene" id="PSS08070">
    <property type="protein sequence ID" value="PSS08070"/>
    <property type="gene ID" value="CEY00_Acc18432"/>
</dbReference>
<feature type="region of interest" description="Disordered" evidence="1">
    <location>
        <begin position="282"/>
        <end position="362"/>
    </location>
</feature>
<evidence type="ECO:0000256" key="1">
    <source>
        <dbReference type="SAM" id="MobiDB-lite"/>
    </source>
</evidence>
<name>A0A2R6QHI1_ACTCC</name>
<gene>
    <name evidence="2" type="ORF">CEY00_Acc18432</name>
</gene>
<feature type="compositionally biased region" description="Basic and acidic residues" evidence="1">
    <location>
        <begin position="305"/>
        <end position="316"/>
    </location>
</feature>
<accession>A0A2R6QHI1</accession>
<keyword evidence="3" id="KW-1185">Reference proteome</keyword>
<reference evidence="2 3" key="1">
    <citation type="submission" date="2017-07" db="EMBL/GenBank/DDBJ databases">
        <title>An improved, manually edited Actinidia chinensis var. chinensis (kiwifruit) genome highlights the challenges associated with draft genomes and gene prediction in plants.</title>
        <authorList>
            <person name="Pilkington S."/>
            <person name="Crowhurst R."/>
            <person name="Hilario E."/>
            <person name="Nardozza S."/>
            <person name="Fraser L."/>
            <person name="Peng Y."/>
            <person name="Gunaseelan K."/>
            <person name="Simpson R."/>
            <person name="Tahir J."/>
            <person name="Deroles S."/>
            <person name="Templeton K."/>
            <person name="Luo Z."/>
            <person name="Davy M."/>
            <person name="Cheng C."/>
            <person name="Mcneilage M."/>
            <person name="Scaglione D."/>
            <person name="Liu Y."/>
            <person name="Zhang Q."/>
            <person name="Datson P."/>
            <person name="De Silva N."/>
            <person name="Gardiner S."/>
            <person name="Bassett H."/>
            <person name="Chagne D."/>
            <person name="Mccallum J."/>
            <person name="Dzierzon H."/>
            <person name="Deng C."/>
            <person name="Wang Y.-Y."/>
            <person name="Barron N."/>
            <person name="Manako K."/>
            <person name="Bowen J."/>
            <person name="Foster T."/>
            <person name="Erridge Z."/>
            <person name="Tiffin H."/>
            <person name="Waite C."/>
            <person name="Davies K."/>
            <person name="Grierson E."/>
            <person name="Laing W."/>
            <person name="Kirk R."/>
            <person name="Chen X."/>
            <person name="Wood M."/>
            <person name="Montefiori M."/>
            <person name="Brummell D."/>
            <person name="Schwinn K."/>
            <person name="Catanach A."/>
            <person name="Fullerton C."/>
            <person name="Li D."/>
            <person name="Meiyalaghan S."/>
            <person name="Nieuwenhuizen N."/>
            <person name="Read N."/>
            <person name="Prakash R."/>
            <person name="Hunter D."/>
            <person name="Zhang H."/>
            <person name="Mckenzie M."/>
            <person name="Knabel M."/>
            <person name="Harris A."/>
            <person name="Allan A."/>
            <person name="Chen A."/>
            <person name="Janssen B."/>
            <person name="Plunkett B."/>
            <person name="Dwamena C."/>
            <person name="Voogd C."/>
            <person name="Leif D."/>
            <person name="Lafferty D."/>
            <person name="Souleyre E."/>
            <person name="Varkonyi-Gasic E."/>
            <person name="Gambi F."/>
            <person name="Hanley J."/>
            <person name="Yao J.-L."/>
            <person name="Cheung J."/>
            <person name="David K."/>
            <person name="Warren B."/>
            <person name="Marsh K."/>
            <person name="Snowden K."/>
            <person name="Lin-Wang K."/>
            <person name="Brian L."/>
            <person name="Martinez-Sanchez M."/>
            <person name="Wang M."/>
            <person name="Ileperuma N."/>
            <person name="Macnee N."/>
            <person name="Campin R."/>
            <person name="Mcatee P."/>
            <person name="Drummond R."/>
            <person name="Espley R."/>
            <person name="Ireland H."/>
            <person name="Wu R."/>
            <person name="Atkinson R."/>
            <person name="Karunairetnam S."/>
            <person name="Bulley S."/>
            <person name="Chunkath S."/>
            <person name="Hanley Z."/>
            <person name="Storey R."/>
            <person name="Thrimawithana A."/>
            <person name="Thomson S."/>
            <person name="David C."/>
            <person name="Testolin R."/>
        </authorList>
    </citation>
    <scope>NUCLEOTIDE SEQUENCE [LARGE SCALE GENOMIC DNA]</scope>
    <source>
        <strain evidence="3">cv. Red5</strain>
        <tissue evidence="2">Young leaf</tissue>
    </source>
</reference>
<organism evidence="2 3">
    <name type="scientific">Actinidia chinensis var. chinensis</name>
    <name type="common">Chinese soft-hair kiwi</name>
    <dbReference type="NCBI Taxonomy" id="1590841"/>
    <lineage>
        <taxon>Eukaryota</taxon>
        <taxon>Viridiplantae</taxon>
        <taxon>Streptophyta</taxon>
        <taxon>Embryophyta</taxon>
        <taxon>Tracheophyta</taxon>
        <taxon>Spermatophyta</taxon>
        <taxon>Magnoliopsida</taxon>
        <taxon>eudicotyledons</taxon>
        <taxon>Gunneridae</taxon>
        <taxon>Pentapetalae</taxon>
        <taxon>asterids</taxon>
        <taxon>Ericales</taxon>
        <taxon>Actinidiaceae</taxon>
        <taxon>Actinidia</taxon>
    </lineage>
</organism>
<feature type="region of interest" description="Disordered" evidence="1">
    <location>
        <begin position="187"/>
        <end position="225"/>
    </location>
</feature>
<feature type="compositionally biased region" description="Low complexity" evidence="1">
    <location>
        <begin position="339"/>
        <end position="350"/>
    </location>
</feature>
<sequence>MSSRINLGDGELGNSLPSWVSDNLGRKSYITDEVNQSPSSGSPTDNSFVYTEYPKMDTSNLTKETSVMTQGDLDKLREKYSFPPGSNLGSSEKARLLYPLAQVRCLYSLSPLPDLGWYYFKARLDKNLFRGSLSNVKRWKKRFFFASGDECEFFPSMPPGEGIPQVPRSWGMPGPGFQDLQEALPCDPMEVSSSGGENTTSGNEGESRLSRGDLQHGSPSRGNSVEYLGVIKGDIGRIARKAFPNISDLTLLRWLEGKVQDPFLNPFPRGPSFSLDSRLKSLSNSGLSPEVKSAEDAPAPAPAAKKGEVDDSKGKEAMLPPPPKRTKFNKGASNAVVRTSTPGTSSPSPGDNLGPGASMMSSAPVARKTLNEVILPANKEKVDQFTTDELVTKSFHALGQEINSHLALLS</sequence>
<dbReference type="OrthoDB" id="10496073at2759"/>
<dbReference type="Proteomes" id="UP000241394">
    <property type="component" value="Chromosome LG16"/>
</dbReference>
<proteinExistence type="predicted"/>
<evidence type="ECO:0000313" key="2">
    <source>
        <dbReference type="EMBL" id="PSS08070.1"/>
    </source>
</evidence>
<protein>
    <submittedName>
        <fullName evidence="2">Uncharacterized protein</fullName>
    </submittedName>
</protein>
<feature type="compositionally biased region" description="Low complexity" evidence="1">
    <location>
        <begin position="192"/>
        <end position="204"/>
    </location>
</feature>
<feature type="compositionally biased region" description="Basic and acidic residues" evidence="1">
    <location>
        <begin position="205"/>
        <end position="214"/>
    </location>
</feature>